<evidence type="ECO:0000313" key="3">
    <source>
        <dbReference type="Proteomes" id="UP000237105"/>
    </source>
</evidence>
<keyword evidence="3" id="KW-1185">Reference proteome</keyword>
<dbReference type="GO" id="GO:0051213">
    <property type="term" value="F:dioxygenase activity"/>
    <property type="evidence" value="ECO:0007669"/>
    <property type="project" value="UniProtKB-KW"/>
</dbReference>
<dbReference type="InterPro" id="IPR050231">
    <property type="entry name" value="Iron_ascorbate_oxido_reductase"/>
</dbReference>
<evidence type="ECO:0000313" key="2">
    <source>
        <dbReference type="EMBL" id="PON53392.1"/>
    </source>
</evidence>
<gene>
    <name evidence="2" type="ORF">PanWU01x14_202740</name>
</gene>
<name>A0A2P5BX74_PARAD</name>
<dbReference type="Pfam" id="PF03171">
    <property type="entry name" value="2OG-FeII_Oxy"/>
    <property type="match status" value="1"/>
</dbReference>
<organism evidence="2 3">
    <name type="scientific">Parasponia andersonii</name>
    <name type="common">Sponia andersonii</name>
    <dbReference type="NCBI Taxonomy" id="3476"/>
    <lineage>
        <taxon>Eukaryota</taxon>
        <taxon>Viridiplantae</taxon>
        <taxon>Streptophyta</taxon>
        <taxon>Embryophyta</taxon>
        <taxon>Tracheophyta</taxon>
        <taxon>Spermatophyta</taxon>
        <taxon>Magnoliopsida</taxon>
        <taxon>eudicotyledons</taxon>
        <taxon>Gunneridae</taxon>
        <taxon>Pentapetalae</taxon>
        <taxon>rosids</taxon>
        <taxon>fabids</taxon>
        <taxon>Rosales</taxon>
        <taxon>Cannabaceae</taxon>
        <taxon>Parasponia</taxon>
    </lineage>
</organism>
<keyword evidence="2" id="KW-0223">Dioxygenase</keyword>
<comment type="caution">
    <text evidence="2">The sequence shown here is derived from an EMBL/GenBank/DDBJ whole genome shotgun (WGS) entry which is preliminary data.</text>
</comment>
<feature type="domain" description="Isopenicillin N synthase-like Fe(2+) 2OG dioxygenase" evidence="1">
    <location>
        <begin position="42"/>
        <end position="115"/>
    </location>
</feature>
<accession>A0A2P5BX74</accession>
<dbReference type="Proteomes" id="UP000237105">
    <property type="component" value="Unassembled WGS sequence"/>
</dbReference>
<sequence>MTRVEIIKKYAGAIHELVLDIGRKLAKSMGLKCNIFKEYWSCQLRIIKYNFTPQSEGSSGARIHTDSGFLTNLQDDENVGGLEVMNKNSEFVAVDPWPDTLLLNLGDVATYFENEDVAYLSNIVISPSLLQTVQQSQWQDRELRTTWNRLRNGEHFICMGPKNEAMEAPPEFVDSEHPPLYVPFHYEDYWKLRLSKNKTAGEALELVRAER</sequence>
<reference evidence="3" key="1">
    <citation type="submission" date="2016-06" db="EMBL/GenBank/DDBJ databases">
        <title>Parallel loss of symbiosis genes in relatives of nitrogen-fixing non-legume Parasponia.</title>
        <authorList>
            <person name="Van Velzen R."/>
            <person name="Holmer R."/>
            <person name="Bu F."/>
            <person name="Rutten L."/>
            <person name="Van Zeijl A."/>
            <person name="Liu W."/>
            <person name="Santuari L."/>
            <person name="Cao Q."/>
            <person name="Sharma T."/>
            <person name="Shen D."/>
            <person name="Roswanjaya Y."/>
            <person name="Wardhani T."/>
            <person name="Kalhor M.S."/>
            <person name="Jansen J."/>
            <person name="Van den Hoogen J."/>
            <person name="Gungor B."/>
            <person name="Hartog M."/>
            <person name="Hontelez J."/>
            <person name="Verver J."/>
            <person name="Yang W.-C."/>
            <person name="Schijlen E."/>
            <person name="Repin R."/>
            <person name="Schilthuizen M."/>
            <person name="Schranz E."/>
            <person name="Heidstra R."/>
            <person name="Miyata K."/>
            <person name="Fedorova E."/>
            <person name="Kohlen W."/>
            <person name="Bisseling T."/>
            <person name="Smit S."/>
            <person name="Geurts R."/>
        </authorList>
    </citation>
    <scope>NUCLEOTIDE SEQUENCE [LARGE SCALE GENOMIC DNA]</scope>
    <source>
        <strain evidence="3">cv. WU1-14</strain>
    </source>
</reference>
<dbReference type="PANTHER" id="PTHR47990">
    <property type="entry name" value="2-OXOGLUTARATE (2OG) AND FE(II)-DEPENDENT OXYGENASE SUPERFAMILY PROTEIN-RELATED"/>
    <property type="match status" value="1"/>
</dbReference>
<keyword evidence="2" id="KW-0560">Oxidoreductase</keyword>
<dbReference type="OrthoDB" id="288590at2759"/>
<evidence type="ECO:0000259" key="1">
    <source>
        <dbReference type="Pfam" id="PF03171"/>
    </source>
</evidence>
<dbReference type="STRING" id="3476.A0A2P5BX74"/>
<dbReference type="AlphaFoldDB" id="A0A2P5BX74"/>
<proteinExistence type="predicted"/>
<dbReference type="EMBL" id="JXTB01000207">
    <property type="protein sequence ID" value="PON53392.1"/>
    <property type="molecule type" value="Genomic_DNA"/>
</dbReference>
<protein>
    <submittedName>
        <fullName evidence="2">Oxoglutarate/iron-dependent dioxygenase</fullName>
    </submittedName>
</protein>
<dbReference type="InterPro" id="IPR044861">
    <property type="entry name" value="IPNS-like_FE2OG_OXY"/>
</dbReference>
<dbReference type="Gene3D" id="2.60.120.330">
    <property type="entry name" value="B-lactam Antibiotic, Isopenicillin N Synthase, Chain"/>
    <property type="match status" value="1"/>
</dbReference>
<dbReference type="SUPFAM" id="SSF51197">
    <property type="entry name" value="Clavaminate synthase-like"/>
    <property type="match status" value="1"/>
</dbReference>
<dbReference type="InterPro" id="IPR027443">
    <property type="entry name" value="IPNS-like_sf"/>
</dbReference>